<dbReference type="PANTHER" id="PTHR21569:SF1">
    <property type="entry name" value="SMALL RIBOSOMAL SUBUNIT PROTEIN US9M"/>
    <property type="match status" value="1"/>
</dbReference>
<dbReference type="InterPro" id="IPR020568">
    <property type="entry name" value="Ribosomal_Su5_D2-typ_SF"/>
</dbReference>
<dbReference type="Pfam" id="PF00380">
    <property type="entry name" value="Ribosomal_S9"/>
    <property type="match status" value="1"/>
</dbReference>
<dbReference type="GO" id="GO:0005840">
    <property type="term" value="C:ribosome"/>
    <property type="evidence" value="ECO:0007669"/>
    <property type="project" value="UniProtKB-KW"/>
</dbReference>
<evidence type="ECO:0000256" key="5">
    <source>
        <dbReference type="HAMAP-Rule" id="MF_00532"/>
    </source>
</evidence>
<keyword evidence="3 5" id="KW-0687">Ribonucleoprotein</keyword>
<dbReference type="PANTHER" id="PTHR21569">
    <property type="entry name" value="RIBOSOMAL PROTEIN S9"/>
    <property type="match status" value="1"/>
</dbReference>
<evidence type="ECO:0000256" key="2">
    <source>
        <dbReference type="ARBA" id="ARBA00022980"/>
    </source>
</evidence>
<dbReference type="NCBIfam" id="NF001099">
    <property type="entry name" value="PRK00132.1"/>
    <property type="match status" value="1"/>
</dbReference>
<evidence type="ECO:0000256" key="7">
    <source>
        <dbReference type="SAM" id="MobiDB-lite"/>
    </source>
</evidence>
<organism evidence="8 9">
    <name type="scientific">Gaopeijia maritima</name>
    <dbReference type="NCBI Taxonomy" id="3119007"/>
    <lineage>
        <taxon>Bacteria</taxon>
        <taxon>Pseudomonadati</taxon>
        <taxon>Gemmatimonadota</taxon>
        <taxon>Longimicrobiia</taxon>
        <taxon>Gaopeijiales</taxon>
        <taxon>Gaopeijiaceae</taxon>
        <taxon>Gaopeijia</taxon>
    </lineage>
</organism>
<comment type="similarity">
    <text evidence="1 5 6">Belongs to the universal ribosomal protein uS9 family.</text>
</comment>
<dbReference type="SUPFAM" id="SSF54211">
    <property type="entry name" value="Ribosomal protein S5 domain 2-like"/>
    <property type="match status" value="1"/>
</dbReference>
<keyword evidence="9" id="KW-1185">Reference proteome</keyword>
<feature type="compositionally biased region" description="Basic residues" evidence="7">
    <location>
        <begin position="112"/>
        <end position="131"/>
    </location>
</feature>
<dbReference type="PROSITE" id="PS00360">
    <property type="entry name" value="RIBOSOMAL_S9"/>
    <property type="match status" value="1"/>
</dbReference>
<dbReference type="InterPro" id="IPR000754">
    <property type="entry name" value="Ribosomal_uS9"/>
</dbReference>
<dbReference type="Gene3D" id="3.30.230.10">
    <property type="match status" value="1"/>
</dbReference>
<evidence type="ECO:0000256" key="1">
    <source>
        <dbReference type="ARBA" id="ARBA00005251"/>
    </source>
</evidence>
<dbReference type="HAMAP" id="MF_00532_B">
    <property type="entry name" value="Ribosomal_uS9_B"/>
    <property type="match status" value="1"/>
</dbReference>
<evidence type="ECO:0000256" key="4">
    <source>
        <dbReference type="ARBA" id="ARBA00035259"/>
    </source>
</evidence>
<proteinExistence type="inferred from homology"/>
<accession>A0ABU9EC18</accession>
<evidence type="ECO:0000256" key="3">
    <source>
        <dbReference type="ARBA" id="ARBA00023274"/>
    </source>
</evidence>
<dbReference type="Proteomes" id="UP001484239">
    <property type="component" value="Unassembled WGS sequence"/>
</dbReference>
<evidence type="ECO:0000256" key="6">
    <source>
        <dbReference type="RuleBase" id="RU003815"/>
    </source>
</evidence>
<protein>
    <recommendedName>
        <fullName evidence="4 5">Small ribosomal subunit protein uS9</fullName>
    </recommendedName>
</protein>
<comment type="caution">
    <text evidence="8">The sequence shown here is derived from an EMBL/GenBank/DDBJ whole genome shotgun (WGS) entry which is preliminary data.</text>
</comment>
<dbReference type="InterPro" id="IPR020574">
    <property type="entry name" value="Ribosomal_uS9_CS"/>
</dbReference>
<name>A0ABU9EC18_9BACT</name>
<reference evidence="8 9" key="1">
    <citation type="submission" date="2024-02" db="EMBL/GenBank/DDBJ databases">
        <title>A novel Gemmatimonadota bacterium.</title>
        <authorList>
            <person name="Du Z.-J."/>
            <person name="Ye Y.-Q."/>
        </authorList>
    </citation>
    <scope>NUCLEOTIDE SEQUENCE [LARGE SCALE GENOMIC DNA]</scope>
    <source>
        <strain evidence="8 9">DH-20</strain>
    </source>
</reference>
<dbReference type="RefSeq" id="WP_405274538.1">
    <property type="nucleotide sequence ID" value="NZ_CP144380.1"/>
</dbReference>
<dbReference type="InterPro" id="IPR023035">
    <property type="entry name" value="Ribosomal_uS9_bac/plastid"/>
</dbReference>
<evidence type="ECO:0000313" key="9">
    <source>
        <dbReference type="Proteomes" id="UP001484239"/>
    </source>
</evidence>
<evidence type="ECO:0000313" key="8">
    <source>
        <dbReference type="EMBL" id="MEK9502224.1"/>
    </source>
</evidence>
<feature type="region of interest" description="Disordered" evidence="7">
    <location>
        <begin position="100"/>
        <end position="131"/>
    </location>
</feature>
<keyword evidence="2 5" id="KW-0689">Ribosomal protein</keyword>
<sequence length="131" mass="14689">MAEEKKIQKVGRRKTATARVLLRPGSGNWTVNGRPLADYFPRSSLQARADEALRITETEGLYDIAVRVRGGGLTGQADAVRLGLARALVEVDEEHRAPLRQGGLLTRDSRKVERKKPGRPKARKRFQFSKR</sequence>
<dbReference type="InterPro" id="IPR014721">
    <property type="entry name" value="Ribsml_uS5_D2-typ_fold_subgr"/>
</dbReference>
<dbReference type="EMBL" id="JBBHLI010000010">
    <property type="protein sequence ID" value="MEK9502224.1"/>
    <property type="molecule type" value="Genomic_DNA"/>
</dbReference>
<gene>
    <name evidence="5 8" type="primary">rpsI</name>
    <name evidence="8" type="ORF">WI372_14620</name>
</gene>